<evidence type="ECO:0000256" key="5">
    <source>
        <dbReference type="SAM" id="Phobius"/>
    </source>
</evidence>
<dbReference type="GO" id="GO:0016279">
    <property type="term" value="F:protein-lysine N-methyltransferase activity"/>
    <property type="evidence" value="ECO:0007669"/>
    <property type="project" value="UniProtKB-ARBA"/>
</dbReference>
<evidence type="ECO:0000256" key="4">
    <source>
        <dbReference type="ARBA" id="ARBA00022691"/>
    </source>
</evidence>
<keyword evidence="3" id="KW-0808">Transferase</keyword>
<comment type="similarity">
    <text evidence="1">Belongs to the ANT/ATPSC lysine N-methyltransferase family.</text>
</comment>
<proteinExistence type="inferred from homology"/>
<dbReference type="Proteomes" id="UP001516023">
    <property type="component" value="Unassembled WGS sequence"/>
</dbReference>
<comment type="caution">
    <text evidence="6">The sequence shown here is derived from an EMBL/GenBank/DDBJ whole genome shotgun (WGS) entry which is preliminary data.</text>
</comment>
<keyword evidence="5" id="KW-0472">Membrane</keyword>
<dbReference type="InterPro" id="IPR029063">
    <property type="entry name" value="SAM-dependent_MTases_sf"/>
</dbReference>
<sequence>MSMSQDPSRRQASTDYNGRNHLALTAIGSSFVAILACTFPFVSMQLRSPLPYMATPRRKVEKALKFISERRRMQSQHPDNAMNKSHDGRTILTTQHSTIQSNTQPSHATIHSNTQPRFVDLGSGDGTTIFAAASLDWKSTGVELNPTLWALSSLRRIRQPPDIRQNCAFIYGDMFQSATLKRELRNSHCVMVFGVNSLMPKIADLIRMECGRGVFVMSYRFQVPLLVEERTCASDDSSTSEEKHGSKSSGVIDASLVYEEEEMRVYELHGDQLQRDLTFNA</sequence>
<dbReference type="InterPro" id="IPR026170">
    <property type="entry name" value="FAM173A/B"/>
</dbReference>
<gene>
    <name evidence="6" type="ORF">HJC23_012881</name>
</gene>
<dbReference type="PANTHER" id="PTHR13610:SF9">
    <property type="entry name" value="FI06469P"/>
    <property type="match status" value="1"/>
</dbReference>
<keyword evidence="5" id="KW-1133">Transmembrane helix</keyword>
<accession>A0ABD3Q2W8</accession>
<dbReference type="SUPFAM" id="SSF53335">
    <property type="entry name" value="S-adenosyl-L-methionine-dependent methyltransferases"/>
    <property type="match status" value="1"/>
</dbReference>
<dbReference type="Gene3D" id="3.40.50.150">
    <property type="entry name" value="Vaccinia Virus protein VP39"/>
    <property type="match status" value="1"/>
</dbReference>
<keyword evidence="5" id="KW-0812">Transmembrane</keyword>
<evidence type="ECO:0008006" key="8">
    <source>
        <dbReference type="Google" id="ProtNLM"/>
    </source>
</evidence>
<keyword evidence="4" id="KW-0949">S-adenosyl-L-methionine</keyword>
<evidence type="ECO:0000256" key="1">
    <source>
        <dbReference type="ARBA" id="ARBA00010633"/>
    </source>
</evidence>
<name>A0ABD3Q2W8_9STRA</name>
<dbReference type="CDD" id="cd02440">
    <property type="entry name" value="AdoMet_MTases"/>
    <property type="match status" value="1"/>
</dbReference>
<evidence type="ECO:0000256" key="2">
    <source>
        <dbReference type="ARBA" id="ARBA00022603"/>
    </source>
</evidence>
<keyword evidence="2" id="KW-0489">Methyltransferase</keyword>
<evidence type="ECO:0000313" key="7">
    <source>
        <dbReference type="Proteomes" id="UP001516023"/>
    </source>
</evidence>
<organism evidence="6 7">
    <name type="scientific">Cyclotella cryptica</name>
    <dbReference type="NCBI Taxonomy" id="29204"/>
    <lineage>
        <taxon>Eukaryota</taxon>
        <taxon>Sar</taxon>
        <taxon>Stramenopiles</taxon>
        <taxon>Ochrophyta</taxon>
        <taxon>Bacillariophyta</taxon>
        <taxon>Coscinodiscophyceae</taxon>
        <taxon>Thalassiosirophycidae</taxon>
        <taxon>Stephanodiscales</taxon>
        <taxon>Stephanodiscaceae</taxon>
        <taxon>Cyclotella</taxon>
    </lineage>
</organism>
<dbReference type="PANTHER" id="PTHR13610">
    <property type="entry name" value="METHYLTRANSFERASE DOMAIN-CONTAINING PROTEIN"/>
    <property type="match status" value="1"/>
</dbReference>
<feature type="transmembrane region" description="Helical" evidence="5">
    <location>
        <begin position="21"/>
        <end position="42"/>
    </location>
</feature>
<evidence type="ECO:0000256" key="3">
    <source>
        <dbReference type="ARBA" id="ARBA00022679"/>
    </source>
</evidence>
<evidence type="ECO:0000313" key="6">
    <source>
        <dbReference type="EMBL" id="KAL3794174.1"/>
    </source>
</evidence>
<reference evidence="6 7" key="1">
    <citation type="journal article" date="2020" name="G3 (Bethesda)">
        <title>Improved Reference Genome for Cyclotella cryptica CCMP332, a Model for Cell Wall Morphogenesis, Salinity Adaptation, and Lipid Production in Diatoms (Bacillariophyta).</title>
        <authorList>
            <person name="Roberts W.R."/>
            <person name="Downey K.M."/>
            <person name="Ruck E.C."/>
            <person name="Traller J.C."/>
            <person name="Alverson A.J."/>
        </authorList>
    </citation>
    <scope>NUCLEOTIDE SEQUENCE [LARGE SCALE GENOMIC DNA]</scope>
    <source>
        <strain evidence="6 7">CCMP332</strain>
    </source>
</reference>
<dbReference type="GO" id="GO:0032259">
    <property type="term" value="P:methylation"/>
    <property type="evidence" value="ECO:0007669"/>
    <property type="project" value="UniProtKB-KW"/>
</dbReference>
<dbReference type="EMBL" id="JABMIG020000083">
    <property type="protein sequence ID" value="KAL3794174.1"/>
    <property type="molecule type" value="Genomic_DNA"/>
</dbReference>
<keyword evidence="7" id="KW-1185">Reference proteome</keyword>
<protein>
    <recommendedName>
        <fullName evidence="8">Methyltransferase domain-containing protein</fullName>
    </recommendedName>
</protein>
<dbReference type="AlphaFoldDB" id="A0ABD3Q2W8"/>